<keyword evidence="6" id="KW-0732">Signal</keyword>
<dbReference type="InterPro" id="IPR017441">
    <property type="entry name" value="Protein_kinase_ATP_BS"/>
</dbReference>
<feature type="binding site" evidence="12">
    <location>
        <position position="634"/>
    </location>
    <ligand>
        <name>ATP</name>
        <dbReference type="ChEBI" id="CHEBI:30616"/>
    </ligand>
</feature>
<dbReference type="InterPro" id="IPR000719">
    <property type="entry name" value="Prot_kinase_dom"/>
</dbReference>
<keyword evidence="8" id="KW-0539">Nucleus</keyword>
<dbReference type="Gene3D" id="1.10.246.90">
    <property type="entry name" value="Nop domain"/>
    <property type="match status" value="1"/>
</dbReference>
<dbReference type="GO" id="GO:0031428">
    <property type="term" value="C:box C/D methylation guide snoRNP complex"/>
    <property type="evidence" value="ECO:0007669"/>
    <property type="project" value="InterPro"/>
</dbReference>
<dbReference type="Gene3D" id="1.10.287.4070">
    <property type="match status" value="1"/>
</dbReference>
<evidence type="ECO:0000256" key="1">
    <source>
        <dbReference type="ARBA" id="ARBA00004370"/>
    </source>
</evidence>
<evidence type="ECO:0000256" key="6">
    <source>
        <dbReference type="ARBA" id="ARBA00022729"/>
    </source>
</evidence>
<dbReference type="GO" id="GO:0032040">
    <property type="term" value="C:small-subunit processome"/>
    <property type="evidence" value="ECO:0007669"/>
    <property type="project" value="InterPro"/>
</dbReference>
<keyword evidence="17" id="KW-1185">Reference proteome</keyword>
<dbReference type="GO" id="GO:0016020">
    <property type="term" value="C:membrane"/>
    <property type="evidence" value="ECO:0007669"/>
    <property type="project" value="UniProtKB-SubCell"/>
</dbReference>
<comment type="function">
    <text evidence="9">Required for the biogenesis of box C/D snoRNAs such as U3, U8 and U14 snoRNAs. Part of the small subunit (SSU) processome, first precursor of the small eukaryotic ribosomal subunit. During the assembly of the SSU processome in the nucleolus, many ribosome biogenesis factors, an RNA chaperone and ribosomal proteins associate with the nascent pre-rRNA and work in concert to generate RNA folding, modifications, rearrangements and cleavage as well as targeted degradation of pre-ribosomal RNA by the RNA exosome. Core component of box C/D small nucleolar ribonucleoprotein (snoRNP) complexes that function in methylation of multiple sites on ribosomal RNAs (rRNAs) and messenger RNAs (mRNAs).</text>
</comment>
<dbReference type="InterPro" id="IPR011009">
    <property type="entry name" value="Kinase-like_dom_sf"/>
</dbReference>
<dbReference type="Proteomes" id="UP000322234">
    <property type="component" value="Unassembled WGS sequence"/>
</dbReference>
<comment type="caution">
    <text evidence="16">The sequence shown here is derived from an EMBL/GenBank/DDBJ whole genome shotgun (WGS) entry which is preliminary data.</text>
</comment>
<dbReference type="CDD" id="cd14054">
    <property type="entry name" value="STKc_BMPR2_AMHR2"/>
    <property type="match status" value="1"/>
</dbReference>
<feature type="compositionally biased region" description="Polar residues" evidence="13">
    <location>
        <begin position="1313"/>
        <end position="1325"/>
    </location>
</feature>
<evidence type="ECO:0000256" key="3">
    <source>
        <dbReference type="ARBA" id="ARBA00009211"/>
    </source>
</evidence>
<comment type="similarity">
    <text evidence="3">Belongs to the NOP5/NOP56 family.</text>
</comment>
<reference evidence="16" key="1">
    <citation type="submission" date="2019-10" db="EMBL/GenBank/DDBJ databases">
        <title>The sequence and de novo assembly of the wild yak genome.</title>
        <authorList>
            <person name="Liu Y."/>
        </authorList>
    </citation>
    <scope>NUCLEOTIDE SEQUENCE [LARGE SCALE GENOMIC DNA]</scope>
    <source>
        <strain evidence="16">WY2019</strain>
    </source>
</reference>
<dbReference type="InterPro" id="IPR045056">
    <property type="entry name" value="Nop56/Nop58"/>
</dbReference>
<dbReference type="Gene3D" id="2.10.60.10">
    <property type="entry name" value="CD59"/>
    <property type="match status" value="1"/>
</dbReference>
<dbReference type="InterPro" id="IPR012976">
    <property type="entry name" value="NOSIC"/>
</dbReference>
<keyword evidence="12" id="KW-0067">ATP-binding</keyword>
<feature type="region of interest" description="Disordered" evidence="13">
    <location>
        <begin position="1150"/>
        <end position="1173"/>
    </location>
</feature>
<dbReference type="PROSITE" id="PS00107">
    <property type="entry name" value="PROTEIN_KINASE_ATP"/>
    <property type="match status" value="1"/>
</dbReference>
<dbReference type="FunFam" id="3.30.200.20:FF:000174">
    <property type="entry name" value="Receptor protein serine/threonine kinase"/>
    <property type="match status" value="1"/>
</dbReference>
<dbReference type="InterPro" id="IPR012974">
    <property type="entry name" value="NOP58/56_N"/>
</dbReference>
<name>A0A6B0QQA6_9CETA</name>
<comment type="subunit">
    <text evidence="10">Core component of box C/D small nucleolar ribonucleoprotein (snoRNP) particles; the core proteins SNU13, NOP56, NOP58 and FBL or FBLL1 assemble stepwise onto the snoRNA. Interacts with NOLC1/Nopp140. Interacts with NOPCHAP1, NUFIP1, RUVBL1 and RUVBL2; NOPCHAP1 bridges the association of NOP58 with RUVBL1:RUVBL2 and NUFIP1. Interacts with PIH1D1. Part of the small subunit (SSU) processome, composed of more than 70 proteins and the RNA chaperone small nucleolar RNA (snoRNA) U3.</text>
</comment>
<evidence type="ECO:0000313" key="16">
    <source>
        <dbReference type="EMBL" id="MXQ79177.1"/>
    </source>
</evidence>
<evidence type="ECO:0000256" key="11">
    <source>
        <dbReference type="ARBA" id="ARBA00082313"/>
    </source>
</evidence>
<dbReference type="SUPFAM" id="SSF56112">
    <property type="entry name" value="Protein kinase-like (PK-like)"/>
    <property type="match status" value="1"/>
</dbReference>
<dbReference type="FunFam" id="1.10.510.10:FF:000180">
    <property type="entry name" value="Receptor protein serine/threonine kinase"/>
    <property type="match status" value="1"/>
</dbReference>
<dbReference type="FunFam" id="1.10.246.90:FF:000004">
    <property type="entry name" value="Nucleolar protein 58"/>
    <property type="match status" value="1"/>
</dbReference>
<dbReference type="EMBL" id="VBQZ03000001">
    <property type="protein sequence ID" value="MXQ79177.1"/>
    <property type="molecule type" value="Genomic_DNA"/>
</dbReference>
<evidence type="ECO:0000256" key="4">
    <source>
        <dbReference type="ARBA" id="ARBA00020379"/>
    </source>
</evidence>
<dbReference type="InterPro" id="IPR002687">
    <property type="entry name" value="Nop_dom"/>
</dbReference>
<dbReference type="InterPro" id="IPR036070">
    <property type="entry name" value="Nop_dom_sf"/>
</dbReference>
<dbReference type="PROSITE" id="PS50011">
    <property type="entry name" value="PROTEIN_KINASE_DOM"/>
    <property type="match status" value="1"/>
</dbReference>
<dbReference type="Pfam" id="PF08156">
    <property type="entry name" value="NOP5NT"/>
    <property type="match status" value="1"/>
</dbReference>
<feature type="domain" description="Nop" evidence="15">
    <location>
        <begin position="282"/>
        <end position="400"/>
    </location>
</feature>
<dbReference type="InterPro" id="IPR042239">
    <property type="entry name" value="Nop_C"/>
</dbReference>
<evidence type="ECO:0000256" key="2">
    <source>
        <dbReference type="ARBA" id="ARBA00004604"/>
    </source>
</evidence>
<proteinExistence type="inferred from homology"/>
<feature type="domain" description="Protein kinase" evidence="14">
    <location>
        <begin position="607"/>
        <end position="908"/>
    </location>
</feature>
<dbReference type="InterPro" id="IPR045860">
    <property type="entry name" value="Snake_toxin-like_sf"/>
</dbReference>
<feature type="compositionally biased region" description="Polar residues" evidence="13">
    <location>
        <begin position="1341"/>
        <end position="1368"/>
    </location>
</feature>
<evidence type="ECO:0000256" key="10">
    <source>
        <dbReference type="ARBA" id="ARBA00063404"/>
    </source>
</evidence>
<feature type="compositionally biased region" description="Low complexity" evidence="13">
    <location>
        <begin position="1007"/>
        <end position="1030"/>
    </location>
</feature>
<dbReference type="GO" id="GO:0042254">
    <property type="term" value="P:ribosome biogenesis"/>
    <property type="evidence" value="ECO:0007669"/>
    <property type="project" value="UniProtKB-KW"/>
</dbReference>
<feature type="region of interest" description="Disordered" evidence="13">
    <location>
        <begin position="1275"/>
        <end position="1378"/>
    </location>
</feature>
<keyword evidence="12" id="KW-0547">Nucleotide-binding</keyword>
<accession>A0A6B0QQA6</accession>
<dbReference type="SMART" id="SM00931">
    <property type="entry name" value="NOSIC"/>
    <property type="match status" value="1"/>
</dbReference>
<dbReference type="GO" id="GO:0004675">
    <property type="term" value="F:transmembrane receptor protein serine/threonine kinase activity"/>
    <property type="evidence" value="ECO:0007669"/>
    <property type="project" value="InterPro"/>
</dbReference>
<dbReference type="InterPro" id="IPR000472">
    <property type="entry name" value="Activin_recp"/>
</dbReference>
<dbReference type="Pfam" id="PF00069">
    <property type="entry name" value="Pkinase"/>
    <property type="match status" value="1"/>
</dbReference>
<keyword evidence="7" id="KW-0472">Membrane</keyword>
<dbReference type="FunFam" id="1.10.287.4070:FF:000001">
    <property type="entry name" value="Probable Nucleolar protein 58"/>
    <property type="match status" value="1"/>
</dbReference>
<dbReference type="GO" id="GO:0005524">
    <property type="term" value="F:ATP binding"/>
    <property type="evidence" value="ECO:0007669"/>
    <property type="project" value="UniProtKB-UniRule"/>
</dbReference>
<protein>
    <recommendedName>
        <fullName evidence="4">Nucleolar protein 58</fullName>
    </recommendedName>
    <alternativeName>
        <fullName evidence="11">Nucleolar protein 5</fullName>
    </alternativeName>
</protein>
<evidence type="ECO:0000256" key="9">
    <source>
        <dbReference type="ARBA" id="ARBA00060303"/>
    </source>
</evidence>
<dbReference type="Gene3D" id="3.30.200.20">
    <property type="entry name" value="Phosphorylase Kinase, domain 1"/>
    <property type="match status" value="1"/>
</dbReference>
<feature type="compositionally biased region" description="Basic and acidic residues" evidence="13">
    <location>
        <begin position="1275"/>
        <end position="1300"/>
    </location>
</feature>
<dbReference type="PANTHER" id="PTHR10894:SF1">
    <property type="entry name" value="NUCLEOLAR PROTEIN 58"/>
    <property type="match status" value="1"/>
</dbReference>
<dbReference type="PROSITE" id="PS51358">
    <property type="entry name" value="NOP"/>
    <property type="match status" value="1"/>
</dbReference>
<dbReference type="PANTHER" id="PTHR10894">
    <property type="entry name" value="NUCLEOLAR PROTEIN 5 NUCLEOLAR PROTEIN NOP5 NOP58"/>
    <property type="match status" value="1"/>
</dbReference>
<evidence type="ECO:0000256" key="8">
    <source>
        <dbReference type="ARBA" id="ARBA00023242"/>
    </source>
</evidence>
<comment type="subcellular location">
    <subcellularLocation>
        <location evidence="1">Membrane</location>
    </subcellularLocation>
    <subcellularLocation>
        <location evidence="2">Nucleus</location>
        <location evidence="2">Nucleolus</location>
    </subcellularLocation>
</comment>
<evidence type="ECO:0000259" key="14">
    <source>
        <dbReference type="PROSITE" id="PS50011"/>
    </source>
</evidence>
<feature type="region of interest" description="Disordered" evidence="13">
    <location>
        <begin position="997"/>
        <end position="1030"/>
    </location>
</feature>
<gene>
    <name evidence="16" type="ORF">E5288_WYG000511</name>
</gene>
<dbReference type="Pfam" id="PF01798">
    <property type="entry name" value="Nop"/>
    <property type="match status" value="1"/>
</dbReference>
<evidence type="ECO:0000256" key="12">
    <source>
        <dbReference type="PROSITE-ProRule" id="PRU10141"/>
    </source>
</evidence>
<evidence type="ECO:0000313" key="17">
    <source>
        <dbReference type="Proteomes" id="UP000322234"/>
    </source>
</evidence>
<sequence>MLVLFETSVGYAIFKVLNEKKLQEVDSLWKEFETPEKANKIVKLKHFEKFQDTAEALAAFTALMEGKINKQLKKVLKKIVKEAHEPLAVADAKLGGVIKEKLNLSCIHSPVVNELMRGIRSQMDGLIPGVEPREMTAMCLGLAHSLSRYRLKFSADKVDTMIVQAISLLDDLDKELNNYIMRCREWYGWHFPELGKIISDNLTYCKCLQKVGDRKNYASAQLSELLPEEVEAEVKAAAEISMGTEVSEEDICNILHLCTQVIEISEYRTQLYEYLQNRMMAIAPNVTVMVGELVGARLIAHAGSLLNLAKHAASTVQILGAEKALFRALKSRRDTPKYGLIYHASLVGQTSPKHKGKISRMLAAKTVLAIRYDAFGEDSSSAMGVENRAKLEARLRTLEDRGIRKISGTGKALAKAEKYEHKRINLIISICKDFLRFCGSFSEVKTYDPSGDSTLPTYSKKRKIEQVDKEDEVIEKKAKKAKVKIKGCWSHIGDPQECHYEECVVTTTPPSIQNGTYRFCCCSTDLCNVNFTENFPPPDTTPLSPPHSFNRDETIIIALASVSVLAVLIVALCFGYRMLTGDRKQGLHSMNMMEAAASEPSLDLDNLKLLELIGRGRYGAVYKGSLDERPVAVKVFSFANRQNFINEKNIYRVPLMEHDNIARFIVGDERVTADGRMEYLLVMEYYPNGSLCKYLSLHTSDWVSSCRLAHSVTRGLAYLHTELPRGDHYKPAISHRDLNSRNVLVKNDGTCVISDFGLSMKLTGNRLVRPGEEDNAAISEVGTIRYMAPEVLEGAVNLRDCESALKQVDMYALGLIYWEIFMRCTDLFPGESVPEYQMAFQTEVGNHPTFEDMQVLVSREKQRPKFPEAWKENSLAVRSLKETIEDCWDQDAEARLTAQCAEERMAELMMIWERNKSVSPTVNPMSTAMQNERNLSHNRRVPKIGPYPDYSSSSYIEDSIHHTDSIVKNISSEHSMSSTPLTIGEKNRNSINYERQQAQARIPSPETSVTSLSTNTTTTNTTGLTPSTGMTTISEVPYPDETSLHATNVSQPVGPTPVCLQLTEEDLETNKLDPKEVDKNLKESSDENLMEHSLKQFSGPDPLSSTSSSLLYPLIKLAVEVTGQQDFTQAANGQACLIPDVPPAQIYPLPKQQNLPKRPTSLPLNTKNSTKEPRLKFGSKHKSNLKQVETGVAKMNTINAAEPHIVTVTMNGVAGRNHSVNSHTATTQYANGVVPSGQTANTVAHRAQEMLQNQFIGEDTRLNINSSPDEHEPLLRREQQAGHDEVVLDRLVDRRERPLEGGRTNSNNNNSNPCSEQEVLTQGVPSTVADPGPSKPRRAQRPNSLDLSATNVLDGNSLQLGDSTQDGKSGSGEKIKKRVKTPYSLKRWRPSTWVISTEPLDCEVNNNGKDRAVHSKSSTTVYLADGGTATTMVSKDIGMNCL</sequence>
<dbReference type="SUPFAM" id="SSF89124">
    <property type="entry name" value="Nop domain"/>
    <property type="match status" value="1"/>
</dbReference>
<evidence type="ECO:0000256" key="7">
    <source>
        <dbReference type="ARBA" id="ARBA00023136"/>
    </source>
</evidence>
<organism evidence="16 17">
    <name type="scientific">Bos mutus</name>
    <name type="common">wild yak</name>
    <dbReference type="NCBI Taxonomy" id="72004"/>
    <lineage>
        <taxon>Eukaryota</taxon>
        <taxon>Metazoa</taxon>
        <taxon>Chordata</taxon>
        <taxon>Craniata</taxon>
        <taxon>Vertebrata</taxon>
        <taxon>Euteleostomi</taxon>
        <taxon>Mammalia</taxon>
        <taxon>Eutheria</taxon>
        <taxon>Laurasiatheria</taxon>
        <taxon>Artiodactyla</taxon>
        <taxon>Ruminantia</taxon>
        <taxon>Pecora</taxon>
        <taxon>Bovidae</taxon>
        <taxon>Bovinae</taxon>
        <taxon>Bos</taxon>
    </lineage>
</organism>
<dbReference type="Pfam" id="PF01064">
    <property type="entry name" value="Activin_recp"/>
    <property type="match status" value="1"/>
</dbReference>
<dbReference type="GO" id="GO:0030515">
    <property type="term" value="F:snoRNA binding"/>
    <property type="evidence" value="ECO:0007669"/>
    <property type="project" value="InterPro"/>
</dbReference>
<evidence type="ECO:0000256" key="13">
    <source>
        <dbReference type="SAM" id="MobiDB-lite"/>
    </source>
</evidence>
<dbReference type="Gene3D" id="1.10.510.10">
    <property type="entry name" value="Transferase(Phosphotransferase) domain 1"/>
    <property type="match status" value="1"/>
</dbReference>
<keyword evidence="5" id="KW-0690">Ribosome biogenesis</keyword>
<evidence type="ECO:0000259" key="15">
    <source>
        <dbReference type="PROSITE" id="PS51358"/>
    </source>
</evidence>
<dbReference type="SUPFAM" id="SSF57302">
    <property type="entry name" value="Snake toxin-like"/>
    <property type="match status" value="1"/>
</dbReference>
<evidence type="ECO:0000256" key="5">
    <source>
        <dbReference type="ARBA" id="ARBA00022517"/>
    </source>
</evidence>